<dbReference type="Pfam" id="PF02518">
    <property type="entry name" value="HATPase_c"/>
    <property type="match status" value="1"/>
</dbReference>
<evidence type="ECO:0000256" key="2">
    <source>
        <dbReference type="ARBA" id="ARBA00022679"/>
    </source>
</evidence>
<evidence type="ECO:0000259" key="7">
    <source>
        <dbReference type="PROSITE" id="PS50109"/>
    </source>
</evidence>
<evidence type="ECO:0000256" key="6">
    <source>
        <dbReference type="ARBA" id="ARBA00023012"/>
    </source>
</evidence>
<feature type="domain" description="Histidine kinase" evidence="7">
    <location>
        <begin position="1"/>
        <end position="111"/>
    </location>
</feature>
<comment type="caution">
    <text evidence="8">The sequence shown here is derived from an EMBL/GenBank/DDBJ whole genome shotgun (WGS) entry which is preliminary data.</text>
</comment>
<evidence type="ECO:0000256" key="4">
    <source>
        <dbReference type="ARBA" id="ARBA00022777"/>
    </source>
</evidence>
<proteinExistence type="predicted"/>
<dbReference type="InterPro" id="IPR003594">
    <property type="entry name" value="HATPase_dom"/>
</dbReference>
<evidence type="ECO:0000256" key="3">
    <source>
        <dbReference type="ARBA" id="ARBA00022741"/>
    </source>
</evidence>
<feature type="non-terminal residue" evidence="8">
    <location>
        <position position="1"/>
    </location>
</feature>
<sequence>LETEIDPLQIKQVLFNLIQNAFNAMQGGGVLEIKTSRYDEWLRIEIKDTGGGIPEELLDNIFDPFFTTRHDGTGLGLSISQRIIHNHNGKLDIKSIENEGTTIVVLLPVIT</sequence>
<dbReference type="SMART" id="SM00387">
    <property type="entry name" value="HATPase_c"/>
    <property type="match status" value="1"/>
</dbReference>
<name>X0UNR7_9ZZZZ</name>
<dbReference type="PRINTS" id="PR00344">
    <property type="entry name" value="BCTRLSENSOR"/>
</dbReference>
<keyword evidence="3" id="KW-0547">Nucleotide-binding</keyword>
<dbReference type="GO" id="GO:0016301">
    <property type="term" value="F:kinase activity"/>
    <property type="evidence" value="ECO:0007669"/>
    <property type="project" value="UniProtKB-KW"/>
</dbReference>
<dbReference type="InterPro" id="IPR004358">
    <property type="entry name" value="Sig_transdc_His_kin-like_C"/>
</dbReference>
<organism evidence="8">
    <name type="scientific">marine sediment metagenome</name>
    <dbReference type="NCBI Taxonomy" id="412755"/>
    <lineage>
        <taxon>unclassified sequences</taxon>
        <taxon>metagenomes</taxon>
        <taxon>ecological metagenomes</taxon>
    </lineage>
</organism>
<protein>
    <recommendedName>
        <fullName evidence="7">Histidine kinase domain-containing protein</fullName>
    </recommendedName>
</protein>
<dbReference type="PANTHER" id="PTHR43065">
    <property type="entry name" value="SENSOR HISTIDINE KINASE"/>
    <property type="match status" value="1"/>
</dbReference>
<reference evidence="8" key="1">
    <citation type="journal article" date="2014" name="Front. Microbiol.">
        <title>High frequency of phylogenetically diverse reductive dehalogenase-homologous genes in deep subseafloor sedimentary metagenomes.</title>
        <authorList>
            <person name="Kawai M."/>
            <person name="Futagami T."/>
            <person name="Toyoda A."/>
            <person name="Takaki Y."/>
            <person name="Nishi S."/>
            <person name="Hori S."/>
            <person name="Arai W."/>
            <person name="Tsubouchi T."/>
            <person name="Morono Y."/>
            <person name="Uchiyama I."/>
            <person name="Ito T."/>
            <person name="Fujiyama A."/>
            <person name="Inagaki F."/>
            <person name="Takami H."/>
        </authorList>
    </citation>
    <scope>NUCLEOTIDE SEQUENCE</scope>
    <source>
        <strain evidence="8">Expedition CK06-06</strain>
    </source>
</reference>
<dbReference type="PANTHER" id="PTHR43065:SF10">
    <property type="entry name" value="PEROXIDE STRESS-ACTIVATED HISTIDINE KINASE MAK3"/>
    <property type="match status" value="1"/>
</dbReference>
<dbReference type="GO" id="GO:0005524">
    <property type="term" value="F:ATP binding"/>
    <property type="evidence" value="ECO:0007669"/>
    <property type="project" value="UniProtKB-KW"/>
</dbReference>
<dbReference type="AlphaFoldDB" id="X0UNR7"/>
<dbReference type="Gene3D" id="3.30.565.10">
    <property type="entry name" value="Histidine kinase-like ATPase, C-terminal domain"/>
    <property type="match status" value="1"/>
</dbReference>
<keyword evidence="1" id="KW-0597">Phosphoprotein</keyword>
<dbReference type="EMBL" id="BARS01029693">
    <property type="protein sequence ID" value="GAG07434.1"/>
    <property type="molecule type" value="Genomic_DNA"/>
</dbReference>
<keyword evidence="6" id="KW-0902">Two-component regulatory system</keyword>
<gene>
    <name evidence="8" type="ORF">S01H1_46373</name>
</gene>
<dbReference type="GO" id="GO:0000160">
    <property type="term" value="P:phosphorelay signal transduction system"/>
    <property type="evidence" value="ECO:0007669"/>
    <property type="project" value="UniProtKB-KW"/>
</dbReference>
<dbReference type="InterPro" id="IPR036890">
    <property type="entry name" value="HATPase_C_sf"/>
</dbReference>
<keyword evidence="2" id="KW-0808">Transferase</keyword>
<accession>X0UNR7</accession>
<evidence type="ECO:0000256" key="5">
    <source>
        <dbReference type="ARBA" id="ARBA00022840"/>
    </source>
</evidence>
<dbReference type="PROSITE" id="PS50109">
    <property type="entry name" value="HIS_KIN"/>
    <property type="match status" value="1"/>
</dbReference>
<dbReference type="SUPFAM" id="SSF55874">
    <property type="entry name" value="ATPase domain of HSP90 chaperone/DNA topoisomerase II/histidine kinase"/>
    <property type="match status" value="1"/>
</dbReference>
<dbReference type="InterPro" id="IPR005467">
    <property type="entry name" value="His_kinase_dom"/>
</dbReference>
<evidence type="ECO:0000313" key="8">
    <source>
        <dbReference type="EMBL" id="GAG07434.1"/>
    </source>
</evidence>
<evidence type="ECO:0000256" key="1">
    <source>
        <dbReference type="ARBA" id="ARBA00022553"/>
    </source>
</evidence>
<keyword evidence="4" id="KW-0418">Kinase</keyword>
<keyword evidence="5" id="KW-0067">ATP-binding</keyword>